<name>A0A1C4XDG1_MICVI</name>
<gene>
    <name evidence="2" type="ORF">GA0074695_3209</name>
</gene>
<dbReference type="AlphaFoldDB" id="A0A1C4XDG1"/>
<keyword evidence="1" id="KW-0812">Transmembrane</keyword>
<sequence>MPATSAGRAARRPAPQYPVFCTAFEGGQTAPDEETAKRLGRQKTAKRLGRQGTAVRLGREETAVRVGRDEPWPAFGMRAMVSRMQDGHSIRRVGERCPLPVLALLAVLLVVWAAARAIGLCIVFRLGRRAVPGCVPEWSADRAPPRQAVPA</sequence>
<dbReference type="EMBL" id="LT607411">
    <property type="protein sequence ID" value="SCF06427.1"/>
    <property type="molecule type" value="Genomic_DNA"/>
</dbReference>
<feature type="transmembrane region" description="Helical" evidence="1">
    <location>
        <begin position="101"/>
        <end position="124"/>
    </location>
</feature>
<proteinExistence type="predicted"/>
<dbReference type="Proteomes" id="UP000198242">
    <property type="component" value="Chromosome I"/>
</dbReference>
<evidence type="ECO:0000313" key="2">
    <source>
        <dbReference type="EMBL" id="SCF06427.1"/>
    </source>
</evidence>
<keyword evidence="1" id="KW-1133">Transmembrane helix</keyword>
<keyword evidence="3" id="KW-1185">Reference proteome</keyword>
<evidence type="ECO:0000256" key="1">
    <source>
        <dbReference type="SAM" id="Phobius"/>
    </source>
</evidence>
<keyword evidence="1" id="KW-0472">Membrane</keyword>
<dbReference type="RefSeq" id="WP_231935203.1">
    <property type="nucleotide sequence ID" value="NZ_LT607411.1"/>
</dbReference>
<reference evidence="3" key="1">
    <citation type="submission" date="2016-06" db="EMBL/GenBank/DDBJ databases">
        <authorList>
            <person name="Varghese N."/>
            <person name="Submissions Spin"/>
        </authorList>
    </citation>
    <scope>NUCLEOTIDE SEQUENCE [LARGE SCALE GENOMIC DNA]</scope>
    <source>
        <strain evidence="3">DSM 43909</strain>
    </source>
</reference>
<protein>
    <submittedName>
        <fullName evidence="2">Uncharacterized protein</fullName>
    </submittedName>
</protein>
<evidence type="ECO:0000313" key="3">
    <source>
        <dbReference type="Proteomes" id="UP000198242"/>
    </source>
</evidence>
<organism evidence="2 3">
    <name type="scientific">Micromonospora viridifaciens</name>
    <dbReference type="NCBI Taxonomy" id="1881"/>
    <lineage>
        <taxon>Bacteria</taxon>
        <taxon>Bacillati</taxon>
        <taxon>Actinomycetota</taxon>
        <taxon>Actinomycetes</taxon>
        <taxon>Micromonosporales</taxon>
        <taxon>Micromonosporaceae</taxon>
        <taxon>Micromonospora</taxon>
    </lineage>
</organism>
<accession>A0A1C4XDG1</accession>